<name>A0ABN3FL99_9PSEU</name>
<dbReference type="PANTHER" id="PTHR43167:SF1">
    <property type="entry name" value="PUTATIVE (AFU_ORTHOLOGUE AFUA_6G01830)-RELATED"/>
    <property type="match status" value="1"/>
</dbReference>
<organism evidence="4 5">
    <name type="scientific">Saccharopolyspora halophila</name>
    <dbReference type="NCBI Taxonomy" id="405551"/>
    <lineage>
        <taxon>Bacteria</taxon>
        <taxon>Bacillati</taxon>
        <taxon>Actinomycetota</taxon>
        <taxon>Actinomycetes</taxon>
        <taxon>Pseudonocardiales</taxon>
        <taxon>Pseudonocardiaceae</taxon>
        <taxon>Saccharopolyspora</taxon>
    </lineage>
</organism>
<dbReference type="Gene3D" id="3.40.50.150">
    <property type="entry name" value="Vaccinia Virus protein VP39"/>
    <property type="match status" value="1"/>
</dbReference>
<comment type="caution">
    <text evidence="4">The sequence shown here is derived from an EMBL/GenBank/DDBJ whole genome shotgun (WGS) entry which is preliminary data.</text>
</comment>
<gene>
    <name evidence="4" type="ORF">GCM10009854_04590</name>
</gene>
<keyword evidence="1" id="KW-0489">Methyltransferase</keyword>
<dbReference type="InterPro" id="IPR002935">
    <property type="entry name" value="SAM_O-MeTrfase"/>
</dbReference>
<evidence type="ECO:0000256" key="3">
    <source>
        <dbReference type="ARBA" id="ARBA00022691"/>
    </source>
</evidence>
<dbReference type="InterPro" id="IPR029063">
    <property type="entry name" value="SAM-dependent_MTases_sf"/>
</dbReference>
<protein>
    <recommendedName>
        <fullName evidence="6">O-methyltransferase</fullName>
    </recommendedName>
</protein>
<evidence type="ECO:0000256" key="1">
    <source>
        <dbReference type="ARBA" id="ARBA00022603"/>
    </source>
</evidence>
<keyword evidence="5" id="KW-1185">Reference proteome</keyword>
<dbReference type="Pfam" id="PF13578">
    <property type="entry name" value="Methyltransf_24"/>
    <property type="match status" value="1"/>
</dbReference>
<evidence type="ECO:0000313" key="4">
    <source>
        <dbReference type="EMBL" id="GAA2332425.1"/>
    </source>
</evidence>
<evidence type="ECO:0000256" key="2">
    <source>
        <dbReference type="ARBA" id="ARBA00022679"/>
    </source>
</evidence>
<dbReference type="SUPFAM" id="SSF53335">
    <property type="entry name" value="S-adenosyl-L-methionine-dependent methyltransferases"/>
    <property type="match status" value="1"/>
</dbReference>
<accession>A0ABN3FL99</accession>
<proteinExistence type="predicted"/>
<evidence type="ECO:0000313" key="5">
    <source>
        <dbReference type="Proteomes" id="UP001501218"/>
    </source>
</evidence>
<dbReference type="PANTHER" id="PTHR43167">
    <property type="entry name" value="PUTATIVE (AFU_ORTHOLOGUE AFUA_6G01830)-RELATED"/>
    <property type="match status" value="1"/>
</dbReference>
<keyword evidence="2" id="KW-0808">Transferase</keyword>
<dbReference type="EMBL" id="BAAARA010000001">
    <property type="protein sequence ID" value="GAA2332425.1"/>
    <property type="molecule type" value="Genomic_DNA"/>
</dbReference>
<dbReference type="PROSITE" id="PS51682">
    <property type="entry name" value="SAM_OMT_I"/>
    <property type="match status" value="1"/>
</dbReference>
<dbReference type="Proteomes" id="UP001501218">
    <property type="component" value="Unassembled WGS sequence"/>
</dbReference>
<reference evidence="4 5" key="1">
    <citation type="journal article" date="2019" name="Int. J. Syst. Evol. Microbiol.">
        <title>The Global Catalogue of Microorganisms (GCM) 10K type strain sequencing project: providing services to taxonomists for standard genome sequencing and annotation.</title>
        <authorList>
            <consortium name="The Broad Institute Genomics Platform"/>
            <consortium name="The Broad Institute Genome Sequencing Center for Infectious Disease"/>
            <person name="Wu L."/>
            <person name="Ma J."/>
        </authorList>
    </citation>
    <scope>NUCLEOTIDE SEQUENCE [LARGE SCALE GENOMIC DNA]</scope>
    <source>
        <strain evidence="4 5">JCM 16221</strain>
    </source>
</reference>
<sequence>MLHVLRFLAATLRAKAIVEVGTGTGASALWLLEGMVEGGVLTSIDADPVKQRTAREALREAGHPPGSARLITGRAAEVLPRLTDGGYDLVSVGAAGIDAPMYLELGRKLLRPGGVIVFNGVPSTPPSSRGALASALRDLIQAVREDEGLVPVSLPAGPGLLAAAKR</sequence>
<evidence type="ECO:0008006" key="6">
    <source>
        <dbReference type="Google" id="ProtNLM"/>
    </source>
</evidence>
<dbReference type="CDD" id="cd02440">
    <property type="entry name" value="AdoMet_MTases"/>
    <property type="match status" value="1"/>
</dbReference>
<keyword evidence="3" id="KW-0949">S-adenosyl-L-methionine</keyword>